<feature type="signal peptide" evidence="2">
    <location>
        <begin position="1"/>
        <end position="18"/>
    </location>
</feature>
<keyword evidence="2" id="KW-0732">Signal</keyword>
<dbReference type="AlphaFoldDB" id="A0A5B7FEF8"/>
<name>A0A5B7FEF8_PORTR</name>
<feature type="chain" id="PRO_5023121075" description="Secreted protein" evidence="2">
    <location>
        <begin position="19"/>
        <end position="86"/>
    </location>
</feature>
<sequence>MFLRNEAIGLIRLCCVAAAWISQRALVSGPTVVRHAAAWRKKYCQGGPPGASSKASTSIEVSHSPAAVEGAPGGGEHVNPMLPLTR</sequence>
<evidence type="ECO:0000313" key="4">
    <source>
        <dbReference type="Proteomes" id="UP000324222"/>
    </source>
</evidence>
<evidence type="ECO:0008006" key="5">
    <source>
        <dbReference type="Google" id="ProtNLM"/>
    </source>
</evidence>
<organism evidence="3 4">
    <name type="scientific">Portunus trituberculatus</name>
    <name type="common">Swimming crab</name>
    <name type="synonym">Neptunus trituberculatus</name>
    <dbReference type="NCBI Taxonomy" id="210409"/>
    <lineage>
        <taxon>Eukaryota</taxon>
        <taxon>Metazoa</taxon>
        <taxon>Ecdysozoa</taxon>
        <taxon>Arthropoda</taxon>
        <taxon>Crustacea</taxon>
        <taxon>Multicrustacea</taxon>
        <taxon>Malacostraca</taxon>
        <taxon>Eumalacostraca</taxon>
        <taxon>Eucarida</taxon>
        <taxon>Decapoda</taxon>
        <taxon>Pleocyemata</taxon>
        <taxon>Brachyura</taxon>
        <taxon>Eubrachyura</taxon>
        <taxon>Portunoidea</taxon>
        <taxon>Portunidae</taxon>
        <taxon>Portuninae</taxon>
        <taxon>Portunus</taxon>
    </lineage>
</organism>
<proteinExistence type="predicted"/>
<dbReference type="Proteomes" id="UP000324222">
    <property type="component" value="Unassembled WGS sequence"/>
</dbReference>
<reference evidence="3 4" key="1">
    <citation type="submission" date="2019-05" db="EMBL/GenBank/DDBJ databases">
        <title>Another draft genome of Portunus trituberculatus and its Hox gene families provides insights of decapod evolution.</title>
        <authorList>
            <person name="Jeong J.-H."/>
            <person name="Song I."/>
            <person name="Kim S."/>
            <person name="Choi T."/>
            <person name="Kim D."/>
            <person name="Ryu S."/>
            <person name="Kim W."/>
        </authorList>
    </citation>
    <scope>NUCLEOTIDE SEQUENCE [LARGE SCALE GENOMIC DNA]</scope>
    <source>
        <tissue evidence="3">Muscle</tissue>
    </source>
</reference>
<protein>
    <recommendedName>
        <fullName evidence="5">Secreted protein</fullName>
    </recommendedName>
</protein>
<keyword evidence="4" id="KW-1185">Reference proteome</keyword>
<gene>
    <name evidence="3" type="ORF">E2C01_037239</name>
</gene>
<feature type="region of interest" description="Disordered" evidence="1">
    <location>
        <begin position="46"/>
        <end position="86"/>
    </location>
</feature>
<evidence type="ECO:0000256" key="2">
    <source>
        <dbReference type="SAM" id="SignalP"/>
    </source>
</evidence>
<evidence type="ECO:0000313" key="3">
    <source>
        <dbReference type="EMBL" id="MPC43589.1"/>
    </source>
</evidence>
<accession>A0A5B7FEF8</accession>
<comment type="caution">
    <text evidence="3">The sequence shown here is derived from an EMBL/GenBank/DDBJ whole genome shotgun (WGS) entry which is preliminary data.</text>
</comment>
<dbReference type="EMBL" id="VSRR010005901">
    <property type="protein sequence ID" value="MPC43589.1"/>
    <property type="molecule type" value="Genomic_DNA"/>
</dbReference>
<evidence type="ECO:0000256" key="1">
    <source>
        <dbReference type="SAM" id="MobiDB-lite"/>
    </source>
</evidence>